<feature type="coiled-coil region" evidence="1">
    <location>
        <begin position="288"/>
        <end position="315"/>
    </location>
</feature>
<dbReference type="InterPro" id="IPR040151">
    <property type="entry name" value="Gfd2/YDR514C-like"/>
</dbReference>
<dbReference type="GO" id="GO:0003676">
    <property type="term" value="F:nucleic acid binding"/>
    <property type="evidence" value="ECO:0007669"/>
    <property type="project" value="InterPro"/>
</dbReference>
<dbReference type="PANTHER" id="PTHR28083:SF1">
    <property type="entry name" value="GOOD FOR FULL DBP5 ACTIVITY PROTEIN 2"/>
    <property type="match status" value="1"/>
</dbReference>
<dbReference type="HOGENOM" id="CLU_067400_0_0_1"/>
<dbReference type="InterPro" id="IPR012337">
    <property type="entry name" value="RNaseH-like_sf"/>
</dbReference>
<gene>
    <name evidence="3" type="ORF">TRIREDRAFT_103156</name>
</gene>
<dbReference type="Proteomes" id="UP000008984">
    <property type="component" value="Unassembled WGS sequence"/>
</dbReference>
<dbReference type="AlphaFoldDB" id="G0R9K9"/>
<evidence type="ECO:0000259" key="2">
    <source>
        <dbReference type="Pfam" id="PF21762"/>
    </source>
</evidence>
<evidence type="ECO:0000313" key="4">
    <source>
        <dbReference type="Proteomes" id="UP000008984"/>
    </source>
</evidence>
<evidence type="ECO:0000313" key="3">
    <source>
        <dbReference type="EMBL" id="EGR52492.1"/>
    </source>
</evidence>
<dbReference type="InterPro" id="IPR036397">
    <property type="entry name" value="RNaseH_sf"/>
</dbReference>
<dbReference type="VEuPathDB" id="FungiDB:TRIREDRAFT_103156"/>
<dbReference type="PANTHER" id="PTHR28083">
    <property type="entry name" value="GOOD FOR FULL DBP5 ACTIVITY PROTEIN 2"/>
    <property type="match status" value="1"/>
</dbReference>
<dbReference type="EMBL" id="GL985056">
    <property type="protein sequence ID" value="EGR52492.1"/>
    <property type="molecule type" value="Genomic_DNA"/>
</dbReference>
<keyword evidence="4" id="KW-1185">Reference proteome</keyword>
<feature type="domain" description="Gfd2/YDR514C-like C-terminal" evidence="2">
    <location>
        <begin position="80"/>
        <end position="254"/>
    </location>
</feature>
<dbReference type="Pfam" id="PF21762">
    <property type="entry name" value="DEDDh_C"/>
    <property type="match status" value="1"/>
</dbReference>
<protein>
    <submittedName>
        <fullName evidence="3">Predicted protein</fullName>
    </submittedName>
</protein>
<dbReference type="InterPro" id="IPR048519">
    <property type="entry name" value="Gfd2/YDR514C-like_C"/>
</dbReference>
<dbReference type="OrthoDB" id="5953249at2759"/>
<proteinExistence type="predicted"/>
<evidence type="ECO:0000256" key="1">
    <source>
        <dbReference type="SAM" id="Coils"/>
    </source>
</evidence>
<dbReference type="Gene3D" id="3.30.420.10">
    <property type="entry name" value="Ribonuclease H-like superfamily/Ribonuclease H"/>
    <property type="match status" value="1"/>
</dbReference>
<sequence>MSNFEASSQRPAPAGILNEEQTLAQPKRQVFLREGTVILRWIFGFYDSQNLPGWKKPPGWPQIGFTWQSQKPNTRFKNVTFVAIDIDELEERNDGMPIRFHIGISILQTKDLHGLCHDPFPITGSQTNIIRSYHWAVEDSQYFTKNDSRFCFGQHECIPLSGLEERLKELLKPFSPRVLVAHGISRERIVLRRLNIDPNQIFEIDTAKAARYPLQELHDSTLRKLLQDFDIPCEGGLLHFAGNDAHFALRALLMIAVRDARRELKDLPTWVPVFEAVARAPLPPIPLTRAEKAAIKRREREAARLQDELYQFRERWVEELERRQMAVDETSIDPGPSEGTEDVHSAIYQATVCNKLLGRTALHEVGRGGRAYEDANRHFYNRQLKQIIGELHYG</sequence>
<organism evidence="4">
    <name type="scientific">Hypocrea jecorina (strain QM6a)</name>
    <name type="common">Trichoderma reesei</name>
    <dbReference type="NCBI Taxonomy" id="431241"/>
    <lineage>
        <taxon>Eukaryota</taxon>
        <taxon>Fungi</taxon>
        <taxon>Dikarya</taxon>
        <taxon>Ascomycota</taxon>
        <taxon>Pezizomycotina</taxon>
        <taxon>Sordariomycetes</taxon>
        <taxon>Hypocreomycetidae</taxon>
        <taxon>Hypocreales</taxon>
        <taxon>Hypocreaceae</taxon>
        <taxon>Trichoderma</taxon>
    </lineage>
</organism>
<reference evidence="3 4" key="1">
    <citation type="journal article" date="2008" name="Nat. Biotechnol.">
        <title>Genome sequencing and analysis of the biomass-degrading fungus Trichoderma reesei (syn. Hypocrea jecorina).</title>
        <authorList>
            <person name="Martinez D."/>
            <person name="Berka R.M."/>
            <person name="Henrissat B."/>
            <person name="Saloheimo M."/>
            <person name="Arvas M."/>
            <person name="Baker S.E."/>
            <person name="Chapman J."/>
            <person name="Chertkov O."/>
            <person name="Coutinho P.M."/>
            <person name="Cullen D."/>
            <person name="Danchin E.G."/>
            <person name="Grigoriev I.V."/>
            <person name="Harris P."/>
            <person name="Jackson M."/>
            <person name="Kubicek C.P."/>
            <person name="Han C.S."/>
            <person name="Ho I."/>
            <person name="Larrondo L.F."/>
            <person name="de Leon A.L."/>
            <person name="Magnuson J.K."/>
            <person name="Merino S."/>
            <person name="Misra M."/>
            <person name="Nelson B."/>
            <person name="Putnam N."/>
            <person name="Robbertse B."/>
            <person name="Salamov A.A."/>
            <person name="Schmoll M."/>
            <person name="Terry A."/>
            <person name="Thayer N."/>
            <person name="Westerholm-Parvinen A."/>
            <person name="Schoch C.L."/>
            <person name="Yao J."/>
            <person name="Barabote R."/>
            <person name="Nelson M.A."/>
            <person name="Detter C."/>
            <person name="Bruce D."/>
            <person name="Kuske C.R."/>
            <person name="Xie G."/>
            <person name="Richardson P."/>
            <person name="Rokhsar D.S."/>
            <person name="Lucas S.M."/>
            <person name="Rubin E.M."/>
            <person name="Dunn-Coleman N."/>
            <person name="Ward M."/>
            <person name="Brettin T.S."/>
        </authorList>
    </citation>
    <scope>NUCLEOTIDE SEQUENCE [LARGE SCALE GENOMIC DNA]</scope>
    <source>
        <strain evidence="3 4">QM6a</strain>
    </source>
</reference>
<dbReference type="RefSeq" id="XP_006961400.1">
    <property type="nucleotide sequence ID" value="XM_006961338.1"/>
</dbReference>
<name>G0R9K9_HYPJQ</name>
<dbReference type="SUPFAM" id="SSF53098">
    <property type="entry name" value="Ribonuclease H-like"/>
    <property type="match status" value="1"/>
</dbReference>
<keyword evidence="1" id="KW-0175">Coiled coil</keyword>
<dbReference type="GO" id="GO:0005634">
    <property type="term" value="C:nucleus"/>
    <property type="evidence" value="ECO:0007669"/>
    <property type="project" value="TreeGrafter"/>
</dbReference>
<dbReference type="eggNOG" id="ENOG502RM5M">
    <property type="taxonomic scope" value="Eukaryota"/>
</dbReference>
<dbReference type="KEGG" id="tre:TRIREDRAFT_103156"/>
<dbReference type="GeneID" id="18480577"/>
<accession>G0R9K9</accession>